<dbReference type="SUPFAM" id="SSF56349">
    <property type="entry name" value="DNA breaking-rejoining enzymes"/>
    <property type="match status" value="1"/>
</dbReference>
<keyword evidence="4" id="KW-0233">DNA recombination</keyword>
<dbReference type="AlphaFoldDB" id="S2ZJ44"/>
<dbReference type="PANTHER" id="PTHR30349:SF41">
    <property type="entry name" value="INTEGRASE_RECOMBINASE PROTEIN MJ0367-RELATED"/>
    <property type="match status" value="1"/>
</dbReference>
<dbReference type="EMBL" id="ATBY01000009">
    <property type="protein sequence ID" value="EPD70087.1"/>
    <property type="molecule type" value="Genomic_DNA"/>
</dbReference>
<proteinExistence type="inferred from homology"/>
<dbReference type="Proteomes" id="UP000014408">
    <property type="component" value="Unassembled WGS sequence"/>
</dbReference>
<evidence type="ECO:0000256" key="3">
    <source>
        <dbReference type="ARBA" id="ARBA00023125"/>
    </source>
</evidence>
<sequence length="379" mass="43076">MNRIGHKLGTKIPGIRKLKSGRYQARYTGPDGIRYTILGTCPTVEDASQKLLEVKKRIDNRSWMPPDAMPPEDIPTVGELIDEWLDSVRPSLRNSSIATYESIVKNRIRNHSRLCATPADRLTPSMVKNWWNWVTRHYPDTPERNHKAYEKLRSAFDLATELEYVNRNPVKLKRATKRPLSARKQLPDQEDLEAILGAIKPQYALITLLCLFHGLRLGEALALKGKHFHFNDGEISVEIEGTLTRVPNGHGGVRMELHPPKTRAGYRVVPILPRFYPNVIAHLKKYARGEDDYVTTTSQGKPVFDTSYRSVFNRAKALANVHKPLTPHYGRVFLTTQLAENGATPKEIGLLLGQDDVTTITRTYMRARAKRAESIMRNL</sequence>
<dbReference type="Gene3D" id="1.10.443.10">
    <property type="entry name" value="Intergrase catalytic core"/>
    <property type="match status" value="1"/>
</dbReference>
<dbReference type="InterPro" id="IPR050090">
    <property type="entry name" value="Tyrosine_recombinase_XerCD"/>
</dbReference>
<dbReference type="GO" id="GO:0006310">
    <property type="term" value="P:DNA recombination"/>
    <property type="evidence" value="ECO:0007669"/>
    <property type="project" value="UniProtKB-KW"/>
</dbReference>
<evidence type="ECO:0000313" key="7">
    <source>
        <dbReference type="Proteomes" id="UP000014408"/>
    </source>
</evidence>
<dbReference type="GO" id="GO:0003677">
    <property type="term" value="F:DNA binding"/>
    <property type="evidence" value="ECO:0007669"/>
    <property type="project" value="UniProtKB-KW"/>
</dbReference>
<accession>S2ZJ44</accession>
<dbReference type="InterPro" id="IPR002104">
    <property type="entry name" value="Integrase_catalytic"/>
</dbReference>
<comment type="similarity">
    <text evidence="1">Belongs to the 'phage' integrase family.</text>
</comment>
<evidence type="ECO:0000259" key="5">
    <source>
        <dbReference type="PROSITE" id="PS51898"/>
    </source>
</evidence>
<organism evidence="6 7">
    <name type="scientific">Corynebacterium pyruviciproducens ATCC BAA-1742</name>
    <dbReference type="NCBI Taxonomy" id="1125779"/>
    <lineage>
        <taxon>Bacteria</taxon>
        <taxon>Bacillati</taxon>
        <taxon>Actinomycetota</taxon>
        <taxon>Actinomycetes</taxon>
        <taxon>Mycobacteriales</taxon>
        <taxon>Corynebacteriaceae</taxon>
        <taxon>Corynebacterium</taxon>
    </lineage>
</organism>
<dbReference type="PATRIC" id="fig|1125779.3.peg.506"/>
<dbReference type="PANTHER" id="PTHR30349">
    <property type="entry name" value="PHAGE INTEGRASE-RELATED"/>
    <property type="match status" value="1"/>
</dbReference>
<keyword evidence="3" id="KW-0238">DNA-binding</keyword>
<feature type="domain" description="Tyr recombinase" evidence="5">
    <location>
        <begin position="181"/>
        <end position="377"/>
    </location>
</feature>
<protein>
    <recommendedName>
        <fullName evidence="5">Tyr recombinase domain-containing protein</fullName>
    </recommendedName>
</protein>
<evidence type="ECO:0000256" key="2">
    <source>
        <dbReference type="ARBA" id="ARBA00022908"/>
    </source>
</evidence>
<dbReference type="Gene3D" id="1.10.150.130">
    <property type="match status" value="1"/>
</dbReference>
<dbReference type="InterPro" id="IPR058717">
    <property type="entry name" value="Phage_L5_Integrase_N"/>
</dbReference>
<dbReference type="HOGENOM" id="CLU_027562_17_5_11"/>
<dbReference type="Pfam" id="PF26003">
    <property type="entry name" value="Integrase_N_phage"/>
    <property type="match status" value="1"/>
</dbReference>
<evidence type="ECO:0000256" key="1">
    <source>
        <dbReference type="ARBA" id="ARBA00008857"/>
    </source>
</evidence>
<dbReference type="Pfam" id="PF14659">
    <property type="entry name" value="Phage_int_SAM_3"/>
    <property type="match status" value="1"/>
</dbReference>
<dbReference type="InterPro" id="IPR011010">
    <property type="entry name" value="DNA_brk_join_enz"/>
</dbReference>
<reference evidence="6 7" key="1">
    <citation type="submission" date="2013-05" db="EMBL/GenBank/DDBJ databases">
        <title>The Genome Sequence of Corynebacterium pyruviciproducens 1773O (ATCC BAA-1742).</title>
        <authorList>
            <consortium name="The Broad Institute Genomics Platform"/>
            <person name="Earl A."/>
            <person name="Ward D."/>
            <person name="Feldgarden M."/>
            <person name="Gevers D."/>
            <person name="Tong J."/>
            <person name="Walker B."/>
            <person name="Young S."/>
            <person name="Zeng Q."/>
            <person name="Gargeya S."/>
            <person name="Fitzgerald M."/>
            <person name="Haas B."/>
            <person name="Abouelleil A."/>
            <person name="Allen A.W."/>
            <person name="Alvarado L."/>
            <person name="Arachchi H.M."/>
            <person name="Berlin A.M."/>
            <person name="Chapman S.B."/>
            <person name="Gainer-Dewar J."/>
            <person name="Goldberg J."/>
            <person name="Griggs A."/>
            <person name="Gujja S."/>
            <person name="Hansen M."/>
            <person name="Howarth C."/>
            <person name="Imamovic A."/>
            <person name="Ireland A."/>
            <person name="Larimer J."/>
            <person name="McCowan C."/>
            <person name="Murphy C."/>
            <person name="Pearson M."/>
            <person name="Poon T.W."/>
            <person name="Priest M."/>
            <person name="Roberts A."/>
            <person name="Saif S."/>
            <person name="Shea T."/>
            <person name="Sisk P."/>
            <person name="Sykes S."/>
            <person name="Wortman J."/>
            <person name="Nusbaum C."/>
            <person name="Birren B."/>
        </authorList>
    </citation>
    <scope>NUCLEOTIDE SEQUENCE [LARGE SCALE GENOMIC DNA]</scope>
    <source>
        <strain evidence="6 7">ATCC BAA-1742</strain>
    </source>
</reference>
<comment type="caution">
    <text evidence="6">The sequence shown here is derived from an EMBL/GenBank/DDBJ whole genome shotgun (WGS) entry which is preliminary data.</text>
</comment>
<dbReference type="STRING" id="1125779.HMPREF1219_00519"/>
<evidence type="ECO:0000313" key="6">
    <source>
        <dbReference type="EMBL" id="EPD70087.1"/>
    </source>
</evidence>
<dbReference type="eggNOG" id="COG0582">
    <property type="taxonomic scope" value="Bacteria"/>
</dbReference>
<dbReference type="InterPro" id="IPR013762">
    <property type="entry name" value="Integrase-like_cat_sf"/>
</dbReference>
<evidence type="ECO:0000256" key="4">
    <source>
        <dbReference type="ARBA" id="ARBA00023172"/>
    </source>
</evidence>
<keyword evidence="2" id="KW-0229">DNA integration</keyword>
<name>S2ZJ44_9CORY</name>
<dbReference type="InterPro" id="IPR004107">
    <property type="entry name" value="Integrase_SAM-like_N"/>
</dbReference>
<dbReference type="InterPro" id="IPR010998">
    <property type="entry name" value="Integrase_recombinase_N"/>
</dbReference>
<dbReference type="GO" id="GO:0015074">
    <property type="term" value="P:DNA integration"/>
    <property type="evidence" value="ECO:0007669"/>
    <property type="project" value="UniProtKB-KW"/>
</dbReference>
<dbReference type="CDD" id="cd01189">
    <property type="entry name" value="INT_ICEBs1_C_like"/>
    <property type="match status" value="1"/>
</dbReference>
<dbReference type="Pfam" id="PF00589">
    <property type="entry name" value="Phage_integrase"/>
    <property type="match status" value="1"/>
</dbReference>
<dbReference type="PROSITE" id="PS51898">
    <property type="entry name" value="TYR_RECOMBINASE"/>
    <property type="match status" value="1"/>
</dbReference>
<keyword evidence="7" id="KW-1185">Reference proteome</keyword>
<gene>
    <name evidence="6" type="ORF">HMPREF1219_00519</name>
</gene>